<proteinExistence type="predicted"/>
<reference evidence="1" key="1">
    <citation type="submission" date="2021-05" db="EMBL/GenBank/DDBJ databases">
        <title>First report of NDM-5 and VEB-6 producing Proteus mirabilis isolated from blood of a sepsis patient in Kolkata, India.</title>
        <authorList>
            <person name="Halder G."/>
            <person name="Chaudhuri B."/>
            <person name="Dutta S."/>
        </authorList>
    </citation>
    <scope>NUCLEOTIDE SEQUENCE [LARGE SCALE GENOMIC DNA]</scope>
    <source>
        <strain evidence="1">7049</strain>
    </source>
</reference>
<gene>
    <name evidence="1" type="ORF">I3679_019340</name>
</gene>
<evidence type="ECO:0000313" key="1">
    <source>
        <dbReference type="EMBL" id="MEY2345162.1"/>
    </source>
</evidence>
<comment type="caution">
    <text evidence="1">The sequence shown here is derived from an EMBL/GenBank/DDBJ whole genome shotgun (WGS) entry which is preliminary data.</text>
</comment>
<dbReference type="EMBL" id="JADQCH020000002">
    <property type="protein sequence ID" value="MEY2345162.1"/>
    <property type="molecule type" value="Genomic_DNA"/>
</dbReference>
<protein>
    <submittedName>
        <fullName evidence="1">Uncharacterized protein</fullName>
    </submittedName>
</protein>
<sequence length="68" mass="7832">MLPAHLLPADFYLYMWMARAKPEHYKQTHRPTPVSFGASRLYLKQENALPCTPNSKTAPFACPVRRSK</sequence>
<dbReference type="AlphaFoldDB" id="A0ABD5LYN4"/>
<accession>A0ABD5LYN4</accession>
<organism evidence="1">
    <name type="scientific">Proteus mirabilis</name>
    <dbReference type="NCBI Taxonomy" id="584"/>
    <lineage>
        <taxon>Bacteria</taxon>
        <taxon>Pseudomonadati</taxon>
        <taxon>Pseudomonadota</taxon>
        <taxon>Gammaproteobacteria</taxon>
        <taxon>Enterobacterales</taxon>
        <taxon>Morganellaceae</taxon>
        <taxon>Proteus</taxon>
    </lineage>
</organism>
<name>A0ABD5LYN4_PROMI</name>